<accession>Q0TWU8</accession>
<dbReference type="AlphaFoldDB" id="Q0TWU8"/>
<dbReference type="KEGG" id="pno:SNOG_16026"/>
<protein>
    <submittedName>
        <fullName evidence="2">Uncharacterized protein</fullName>
    </submittedName>
</protein>
<dbReference type="InParanoid" id="Q0TWU8"/>
<gene>
    <name evidence="2" type="ORF">SNOG_16026</name>
</gene>
<proteinExistence type="predicted"/>
<sequence>MSRLLSAVPSDLRLRHGPVERAPQDADPGFRRLTVGDESFGAAVEACSVWNAELFSDMRLIQTGRWCVRAPSRQTPMAAVASTGYDAAVSQDSSGGPRVFADRDNLCTTSPEPWRNAPAALANSASRPGCPL</sequence>
<dbReference type="Proteomes" id="UP000001055">
    <property type="component" value="Unassembled WGS sequence"/>
</dbReference>
<evidence type="ECO:0000256" key="1">
    <source>
        <dbReference type="SAM" id="MobiDB-lite"/>
    </source>
</evidence>
<feature type="region of interest" description="Disordered" evidence="1">
    <location>
        <begin position="110"/>
        <end position="132"/>
    </location>
</feature>
<dbReference type="GeneID" id="5983086"/>
<reference evidence="3" key="1">
    <citation type="journal article" date="2007" name="Plant Cell">
        <title>Dothideomycete-plant interactions illuminated by genome sequencing and EST analysis of the wheat pathogen Stagonospora nodorum.</title>
        <authorList>
            <person name="Hane J.K."/>
            <person name="Lowe R.G."/>
            <person name="Solomon P.S."/>
            <person name="Tan K.C."/>
            <person name="Schoch C.L."/>
            <person name="Spatafora J.W."/>
            <person name="Crous P.W."/>
            <person name="Kodira C."/>
            <person name="Birren B.W."/>
            <person name="Galagan J.E."/>
            <person name="Torriani S.F."/>
            <person name="McDonald B.A."/>
            <person name="Oliver R.P."/>
        </authorList>
    </citation>
    <scope>NUCLEOTIDE SEQUENCE [LARGE SCALE GENOMIC DNA]</scope>
    <source>
        <strain evidence="3">SN15 / ATCC MYA-4574 / FGSC 10173</strain>
    </source>
</reference>
<organism evidence="2 3">
    <name type="scientific">Phaeosphaeria nodorum (strain SN15 / ATCC MYA-4574 / FGSC 10173)</name>
    <name type="common">Glume blotch fungus</name>
    <name type="synonym">Parastagonospora nodorum</name>
    <dbReference type="NCBI Taxonomy" id="321614"/>
    <lineage>
        <taxon>Eukaryota</taxon>
        <taxon>Fungi</taxon>
        <taxon>Dikarya</taxon>
        <taxon>Ascomycota</taxon>
        <taxon>Pezizomycotina</taxon>
        <taxon>Dothideomycetes</taxon>
        <taxon>Pleosporomycetidae</taxon>
        <taxon>Pleosporales</taxon>
        <taxon>Pleosporineae</taxon>
        <taxon>Phaeosphaeriaceae</taxon>
        <taxon>Parastagonospora</taxon>
    </lineage>
</organism>
<name>Q0TWU8_PHANO</name>
<evidence type="ECO:0000313" key="3">
    <source>
        <dbReference type="Proteomes" id="UP000001055"/>
    </source>
</evidence>
<dbReference type="VEuPathDB" id="FungiDB:JI435_442260"/>
<evidence type="ECO:0000313" key="2">
    <source>
        <dbReference type="EMBL" id="EAT76605.1"/>
    </source>
</evidence>
<dbReference type="EMBL" id="CH445366">
    <property type="protein sequence ID" value="EAT76605.1"/>
    <property type="molecule type" value="Genomic_DNA"/>
</dbReference>
<dbReference type="RefSeq" id="XP_001806156.1">
    <property type="nucleotide sequence ID" value="XM_001806104.1"/>
</dbReference>